<dbReference type="Gene3D" id="1.25.10.10">
    <property type="entry name" value="Leucine-rich Repeat Variant"/>
    <property type="match status" value="1"/>
</dbReference>
<proteinExistence type="predicted"/>
<reference evidence="6 7" key="1">
    <citation type="submission" date="2019-10" db="EMBL/GenBank/DDBJ databases">
        <title>Description of Paenibacillus humi sp. nov.</title>
        <authorList>
            <person name="Carlier A."/>
            <person name="Qi S."/>
        </authorList>
    </citation>
    <scope>NUCLEOTIDE SEQUENCE [LARGE SCALE GENOMIC DNA]</scope>
    <source>
        <strain evidence="6 7">LMG 31461</strain>
    </source>
</reference>
<evidence type="ECO:0000256" key="3">
    <source>
        <dbReference type="ARBA" id="ARBA00023002"/>
    </source>
</evidence>
<keyword evidence="7" id="KW-1185">Reference proteome</keyword>
<dbReference type="PANTHER" id="PTHR43498">
    <property type="entry name" value="FERREDOXIN:COB-COM HETERODISULFIDE REDUCTASE SUBUNIT A"/>
    <property type="match status" value="1"/>
</dbReference>
<dbReference type="SUPFAM" id="SSF48371">
    <property type="entry name" value="ARM repeat"/>
    <property type="match status" value="1"/>
</dbReference>
<dbReference type="InterPro" id="IPR011989">
    <property type="entry name" value="ARM-like"/>
</dbReference>
<keyword evidence="3" id="KW-0560">Oxidoreductase</keyword>
<protein>
    <submittedName>
        <fullName evidence="6">FAD-dependent oxidoreductase</fullName>
    </submittedName>
</protein>
<sequence length="623" mass="68674">MILSQKVNGEIVTVEVGDIELSQQYDVIVAGLGTSGAIALIMAASKGLKVLGIERMNCMGGMGTAGSVNGYYFGSSGGLYEQLDQKVTALVDTIYTKSSAYNVEAKKYVLEQEAIKHGAELAFESAITGVYLDGQQVKGASWVGPDGIQSASCKVLIDCTGDAEVCNLAGCAFNYGRTLDGKTQPFTSVKVFAVGNKVSWRNFDSGCTNQTDGNELSKALIFAHAQHLEDTYSDENRLLHLAPLLGIREGRLIEGEETVTLQQFFADETSNKPVFYAYADIDKHGRDNAFESQLLKDWFVASNLGAVNVTVPIPLGAMIPKGYEGLLAAGRCLAVDHDLSTCVRMNRDMQKSGEAAATAAWLAITKGTSIKEISYEELIAHLADTGCYNPANNKGYQFAYPGDRKPAQPITWLTDSAEIRQGLSGIQPGVAIWSSSRLGESIRESLRTWIHEEDEKLRKHSAFALALIDDGACLPILREMMRKRDALMLQDCRKNNQLRGYMAIYLLGRMRDKDVVEELIRLITDPEEMERPLYQVEDGADKARQNKYNDVYFQFFSHAIMALIHIGEHHTTLQEVIGTALKQAVGNGEYIERITHKPNGTYLHSIAENIRSVVERKLLRWAQ</sequence>
<evidence type="ECO:0000313" key="6">
    <source>
        <dbReference type="EMBL" id="NOU65474.1"/>
    </source>
</evidence>
<evidence type="ECO:0000256" key="4">
    <source>
        <dbReference type="ARBA" id="ARBA00023004"/>
    </source>
</evidence>
<organism evidence="6 7">
    <name type="scientific">Paenibacillus plantarum</name>
    <dbReference type="NCBI Taxonomy" id="2654975"/>
    <lineage>
        <taxon>Bacteria</taxon>
        <taxon>Bacillati</taxon>
        <taxon>Bacillota</taxon>
        <taxon>Bacilli</taxon>
        <taxon>Bacillales</taxon>
        <taxon>Paenibacillaceae</taxon>
        <taxon>Paenibacillus</taxon>
    </lineage>
</organism>
<dbReference type="EMBL" id="WHNY01000045">
    <property type="protein sequence ID" value="NOU65474.1"/>
    <property type="molecule type" value="Genomic_DNA"/>
</dbReference>
<accession>A0ABX1XAN7</accession>
<keyword evidence="5" id="KW-0411">Iron-sulfur</keyword>
<evidence type="ECO:0000256" key="2">
    <source>
        <dbReference type="ARBA" id="ARBA00022723"/>
    </source>
</evidence>
<name>A0ABX1XAN7_9BACL</name>
<dbReference type="RefSeq" id="WP_171631495.1">
    <property type="nucleotide sequence ID" value="NZ_WHNY01000045.1"/>
</dbReference>
<gene>
    <name evidence="6" type="ORF">GC096_15675</name>
</gene>
<dbReference type="InterPro" id="IPR039650">
    <property type="entry name" value="HdrA-like"/>
</dbReference>
<dbReference type="InterPro" id="IPR016024">
    <property type="entry name" value="ARM-type_fold"/>
</dbReference>
<keyword evidence="1" id="KW-0004">4Fe-4S</keyword>
<dbReference type="InterPro" id="IPR036188">
    <property type="entry name" value="FAD/NAD-bd_sf"/>
</dbReference>
<dbReference type="PANTHER" id="PTHR43498:SF1">
    <property type="entry name" value="COB--COM HETERODISULFIDE REDUCTASE IRON-SULFUR SUBUNIT A"/>
    <property type="match status" value="1"/>
</dbReference>
<dbReference type="Gene3D" id="3.50.50.60">
    <property type="entry name" value="FAD/NAD(P)-binding domain"/>
    <property type="match status" value="1"/>
</dbReference>
<dbReference type="Pfam" id="PF12831">
    <property type="entry name" value="FAD_oxidored"/>
    <property type="match status" value="2"/>
</dbReference>
<keyword evidence="2" id="KW-0479">Metal-binding</keyword>
<dbReference type="SUPFAM" id="SSF51905">
    <property type="entry name" value="FAD/NAD(P)-binding domain"/>
    <property type="match status" value="1"/>
</dbReference>
<evidence type="ECO:0000256" key="1">
    <source>
        <dbReference type="ARBA" id="ARBA00022485"/>
    </source>
</evidence>
<keyword evidence="4" id="KW-0408">Iron</keyword>
<comment type="caution">
    <text evidence="6">The sequence shown here is derived from an EMBL/GenBank/DDBJ whole genome shotgun (WGS) entry which is preliminary data.</text>
</comment>
<evidence type="ECO:0000313" key="7">
    <source>
        <dbReference type="Proteomes" id="UP000653578"/>
    </source>
</evidence>
<dbReference type="Proteomes" id="UP000653578">
    <property type="component" value="Unassembled WGS sequence"/>
</dbReference>
<evidence type="ECO:0000256" key="5">
    <source>
        <dbReference type="ARBA" id="ARBA00023014"/>
    </source>
</evidence>